<feature type="domain" description="ABC-2 type transporter transmembrane" evidence="6">
    <location>
        <begin position="39"/>
        <end position="177"/>
    </location>
</feature>
<dbReference type="Gene3D" id="3.40.1710.10">
    <property type="entry name" value="abc type-2 transporter like domain"/>
    <property type="match status" value="1"/>
</dbReference>
<comment type="subcellular location">
    <subcellularLocation>
        <location evidence="1">Membrane</location>
        <topology evidence="1">Multi-pass membrane protein</topology>
    </subcellularLocation>
</comment>
<evidence type="ECO:0000256" key="4">
    <source>
        <dbReference type="ARBA" id="ARBA00023136"/>
    </source>
</evidence>
<dbReference type="InterPro" id="IPR013525">
    <property type="entry name" value="ABC2_TM"/>
</dbReference>
<dbReference type="InterPro" id="IPR017500">
    <property type="entry name" value="Phage_infect_YhgE_N"/>
</dbReference>
<feature type="transmembrane region" description="Helical" evidence="5">
    <location>
        <begin position="640"/>
        <end position="663"/>
    </location>
</feature>
<protein>
    <submittedName>
        <fullName evidence="7">Phage infection protein</fullName>
    </submittedName>
</protein>
<evidence type="ECO:0000313" key="8">
    <source>
        <dbReference type="Proteomes" id="UP001208567"/>
    </source>
</evidence>
<dbReference type="Proteomes" id="UP001208567">
    <property type="component" value="Unassembled WGS sequence"/>
</dbReference>
<dbReference type="EMBL" id="BRXR01000001">
    <property type="protein sequence ID" value="GLC31031.1"/>
    <property type="molecule type" value="Genomic_DNA"/>
</dbReference>
<keyword evidence="3 5" id="KW-1133">Transmembrane helix</keyword>
<evidence type="ECO:0000256" key="1">
    <source>
        <dbReference type="ARBA" id="ARBA00004141"/>
    </source>
</evidence>
<feature type="transmembrane region" description="Helical" evidence="5">
    <location>
        <begin position="577"/>
        <end position="599"/>
    </location>
</feature>
<comment type="caution">
    <text evidence="7">The sequence shown here is derived from an EMBL/GenBank/DDBJ whole genome shotgun (WGS) entry which is preliminary data.</text>
</comment>
<feature type="transmembrane region" description="Helical" evidence="5">
    <location>
        <begin position="534"/>
        <end position="556"/>
    </location>
</feature>
<organism evidence="7 8">
    <name type="scientific">Clostridium omnivorum</name>
    <dbReference type="NCBI Taxonomy" id="1604902"/>
    <lineage>
        <taxon>Bacteria</taxon>
        <taxon>Bacillati</taxon>
        <taxon>Bacillota</taxon>
        <taxon>Clostridia</taxon>
        <taxon>Eubacteriales</taxon>
        <taxon>Clostridiaceae</taxon>
        <taxon>Clostridium</taxon>
    </lineage>
</organism>
<keyword evidence="4 5" id="KW-0472">Membrane</keyword>
<dbReference type="InterPro" id="IPR051328">
    <property type="entry name" value="T7SS_ABC-Transporter"/>
</dbReference>
<dbReference type="Pfam" id="PF12698">
    <property type="entry name" value="ABC2_membrane_3"/>
    <property type="match status" value="1"/>
</dbReference>
<accession>A0ABQ5N756</accession>
<feature type="transmembrane region" description="Helical" evidence="5">
    <location>
        <begin position="691"/>
        <end position="712"/>
    </location>
</feature>
<feature type="transmembrane region" description="Helical" evidence="5">
    <location>
        <begin position="605"/>
        <end position="628"/>
    </location>
</feature>
<evidence type="ECO:0000259" key="6">
    <source>
        <dbReference type="Pfam" id="PF12698"/>
    </source>
</evidence>
<reference evidence="7 8" key="1">
    <citation type="journal article" date="2024" name="Int. J. Syst. Evol. Microbiol.">
        <title>Clostridium omnivorum sp. nov., isolated from anoxic soil under the treatment of reductive soil disinfestation.</title>
        <authorList>
            <person name="Ueki A."/>
            <person name="Tonouchi A."/>
            <person name="Kaku N."/>
            <person name="Honma S."/>
            <person name="Ueki K."/>
        </authorList>
    </citation>
    <scope>NUCLEOTIDE SEQUENCE [LARGE SCALE GENOMIC DNA]</scope>
    <source>
        <strain evidence="7 8">E14</strain>
    </source>
</reference>
<evidence type="ECO:0000256" key="2">
    <source>
        <dbReference type="ARBA" id="ARBA00022692"/>
    </source>
</evidence>
<dbReference type="NCBIfam" id="TIGR03061">
    <property type="entry name" value="pip_yhgE_Nterm"/>
    <property type="match status" value="1"/>
</dbReference>
<keyword evidence="8" id="KW-1185">Reference proteome</keyword>
<gene>
    <name evidence="7" type="ORF">bsdE14_24410</name>
</gene>
<proteinExistence type="predicted"/>
<dbReference type="NCBIfam" id="TIGR03062">
    <property type="entry name" value="pip_yhgE_Cterm"/>
    <property type="match status" value="1"/>
</dbReference>
<feature type="transmembrane region" description="Helical" evidence="5">
    <location>
        <begin position="31"/>
        <end position="53"/>
    </location>
</feature>
<name>A0ABQ5N756_9CLOT</name>
<sequence length="736" mass="81483">MQNKSIIIKGKVEFNMKTVLKIYNRDFKNIISNWVALVVTIALVILPSLYAWFNIKSAWDPYGNTKGILVAVVNRDKGGSYRDKTINVGNELVEKLKSNTSMGWKFVDEKEAEHGVKYGKYYASITIPENFSDSILSITKDNPHKADIIYSVNEKINAVAPKITQKGVTSIQQQVTTTFIETVNGLIFDIFNRLGIELEKGKPQLKTLMEMIFEVDRRIPEINKAVNDVYDGAIVLQGLLNRIQNDLPLIDDTIKKTTDIVTKGQSFLTKSQDTLRNLSPFIKQELIVLRSISSTTETLINQALNLIESDPVKAREAFVKAKDTNTQAINKIDNLLELINSLGNNSSNKTIVSLTNSLKAHKIKLQSISTDIDSVIKAIDNKDQDAASLLNKLKQDSTAIGSFLDNIINNYDSTIAPEVDNILSNSITAASNTLKLLQDANNNLPAASDLIQKANKGTNTGIADIIELKKNLPSIESSIHSTAEKLRALDNDASLNEVIRLLKLDARKEADFIANPVNVVQNRLFPIPNYGSGMAPFFTTLSLWVGALILVSILSVDVHKPLEGVSMTLQEAYLGRYLTFLTIALLQALAVTLGDIYLLKVYVSNILVFIVYAMYISLIFSMIVYTLVSVFGNVGKALSMILLVLQISASGGTFPIEVTPAFFQHLNPFLPFTYAIAGMREAVGGVLWDVLITNGLILEIYFVVFIVIGLAWKSLFRGLIVRFVAKFKDSGLMEEE</sequence>
<evidence type="ECO:0000256" key="3">
    <source>
        <dbReference type="ARBA" id="ARBA00022989"/>
    </source>
</evidence>
<keyword evidence="2 5" id="KW-0812">Transmembrane</keyword>
<evidence type="ECO:0000256" key="5">
    <source>
        <dbReference type="SAM" id="Phobius"/>
    </source>
</evidence>
<evidence type="ECO:0000313" key="7">
    <source>
        <dbReference type="EMBL" id="GLC31031.1"/>
    </source>
</evidence>
<dbReference type="InterPro" id="IPR017501">
    <property type="entry name" value="Phage_infect_YhgE_C"/>
</dbReference>
<dbReference type="PANTHER" id="PTHR43077">
    <property type="entry name" value="TRANSPORT PERMEASE YVFS-RELATED"/>
    <property type="match status" value="1"/>
</dbReference>
<dbReference type="PANTHER" id="PTHR43077:SF10">
    <property type="entry name" value="TRANSPORT PERMEASE PROTEIN"/>
    <property type="match status" value="1"/>
</dbReference>